<organism evidence="1">
    <name type="scientific">marine sediment metagenome</name>
    <dbReference type="NCBI Taxonomy" id="412755"/>
    <lineage>
        <taxon>unclassified sequences</taxon>
        <taxon>metagenomes</taxon>
        <taxon>ecological metagenomes</taxon>
    </lineage>
</organism>
<evidence type="ECO:0000313" key="1">
    <source>
        <dbReference type="EMBL" id="KKK94640.1"/>
    </source>
</evidence>
<protein>
    <submittedName>
        <fullName evidence="1">Uncharacterized protein</fullName>
    </submittedName>
</protein>
<feature type="non-terminal residue" evidence="1">
    <location>
        <position position="30"/>
    </location>
</feature>
<reference evidence="1" key="1">
    <citation type="journal article" date="2015" name="Nature">
        <title>Complex archaea that bridge the gap between prokaryotes and eukaryotes.</title>
        <authorList>
            <person name="Spang A."/>
            <person name="Saw J.H."/>
            <person name="Jorgensen S.L."/>
            <person name="Zaremba-Niedzwiedzka K."/>
            <person name="Martijn J."/>
            <person name="Lind A.E."/>
            <person name="van Eijk R."/>
            <person name="Schleper C."/>
            <person name="Guy L."/>
            <person name="Ettema T.J."/>
        </authorList>
    </citation>
    <scope>NUCLEOTIDE SEQUENCE</scope>
</reference>
<name>A0A0F9A8Y2_9ZZZZ</name>
<dbReference type="AlphaFoldDB" id="A0A0F9A8Y2"/>
<dbReference type="EMBL" id="LAZR01047257">
    <property type="protein sequence ID" value="KKK94640.1"/>
    <property type="molecule type" value="Genomic_DNA"/>
</dbReference>
<comment type="caution">
    <text evidence="1">The sequence shown here is derived from an EMBL/GenBank/DDBJ whole genome shotgun (WGS) entry which is preliminary data.</text>
</comment>
<accession>A0A0F9A8Y2</accession>
<sequence>MESSEFYLELSSDILGTYRNLNNNNTSDIN</sequence>
<gene>
    <name evidence="1" type="ORF">LCGC14_2680830</name>
</gene>
<proteinExistence type="predicted"/>